<reference evidence="1" key="2">
    <citation type="submission" date="2025-08" db="UniProtKB">
        <authorList>
            <consortium name="Ensembl"/>
        </authorList>
    </citation>
    <scope>IDENTIFICATION</scope>
</reference>
<dbReference type="InParanoid" id="A0A674N2F2"/>
<reference evidence="1" key="1">
    <citation type="journal article" date="2011" name="Genome Biol. Evol.">
        <title>Integration of the genetic map and genome assembly of fugu facilitates insights into distinct features of genome evolution in teleosts and mammals.</title>
        <authorList>
            <person name="Kai W."/>
            <person name="Kikuchi K."/>
            <person name="Tohari S."/>
            <person name="Chew A.K."/>
            <person name="Tay A."/>
            <person name="Fujiwara A."/>
            <person name="Hosoya S."/>
            <person name="Suetake H."/>
            <person name="Naruse K."/>
            <person name="Brenner S."/>
            <person name="Suzuki Y."/>
            <person name="Venkatesh B."/>
        </authorList>
    </citation>
    <scope>NUCLEOTIDE SEQUENCE [LARGE SCALE GENOMIC DNA]</scope>
</reference>
<dbReference type="Ensembl" id="ENSTRUT00000066124.1">
    <property type="protein sequence ID" value="ENSTRUP00000067746.1"/>
    <property type="gene ID" value="ENSTRUG00000026064.1"/>
</dbReference>
<dbReference type="AlphaFoldDB" id="A0A674N2F2"/>
<name>A0A674N2F2_TAKRU</name>
<evidence type="ECO:0000313" key="2">
    <source>
        <dbReference type="Proteomes" id="UP000005226"/>
    </source>
</evidence>
<proteinExistence type="predicted"/>
<protein>
    <submittedName>
        <fullName evidence="1">Uncharacterized protein</fullName>
    </submittedName>
</protein>
<accession>A0A674N2F2</accession>
<dbReference type="Proteomes" id="UP000005226">
    <property type="component" value="Unplaced"/>
</dbReference>
<reference evidence="1" key="3">
    <citation type="submission" date="2025-09" db="UniProtKB">
        <authorList>
            <consortium name="Ensembl"/>
        </authorList>
    </citation>
    <scope>IDENTIFICATION</scope>
</reference>
<sequence length="103" mass="11765">MQERGKQCFLKLYVCVQMFTSTDIRCVCADMCVQMFTLTLDVCADVHIDIRCRVCADVHIDIRCVCADVHIDIRCVCADVPTALNPPAEPKKKNNCKLWNQNR</sequence>
<organism evidence="1 2">
    <name type="scientific">Takifugu rubripes</name>
    <name type="common">Japanese pufferfish</name>
    <name type="synonym">Fugu rubripes</name>
    <dbReference type="NCBI Taxonomy" id="31033"/>
    <lineage>
        <taxon>Eukaryota</taxon>
        <taxon>Metazoa</taxon>
        <taxon>Chordata</taxon>
        <taxon>Craniata</taxon>
        <taxon>Vertebrata</taxon>
        <taxon>Euteleostomi</taxon>
        <taxon>Actinopterygii</taxon>
        <taxon>Neopterygii</taxon>
        <taxon>Teleostei</taxon>
        <taxon>Neoteleostei</taxon>
        <taxon>Acanthomorphata</taxon>
        <taxon>Eupercaria</taxon>
        <taxon>Tetraodontiformes</taxon>
        <taxon>Tetradontoidea</taxon>
        <taxon>Tetraodontidae</taxon>
        <taxon>Takifugu</taxon>
    </lineage>
</organism>
<keyword evidence="2" id="KW-1185">Reference proteome</keyword>
<evidence type="ECO:0000313" key="1">
    <source>
        <dbReference type="Ensembl" id="ENSTRUP00000067746.1"/>
    </source>
</evidence>